<dbReference type="InParanoid" id="A0A078B1H1"/>
<feature type="region of interest" description="Disordered" evidence="1">
    <location>
        <begin position="797"/>
        <end position="847"/>
    </location>
</feature>
<accession>A0A078B1H1</accession>
<reference evidence="2 3" key="1">
    <citation type="submission" date="2014-06" db="EMBL/GenBank/DDBJ databases">
        <authorList>
            <person name="Swart Estienne"/>
        </authorList>
    </citation>
    <scope>NUCLEOTIDE SEQUENCE [LARGE SCALE GENOMIC DNA]</scope>
    <source>
        <strain evidence="2 3">130c</strain>
    </source>
</reference>
<name>A0A078B1H1_STYLE</name>
<organism evidence="2 3">
    <name type="scientific">Stylonychia lemnae</name>
    <name type="common">Ciliate</name>
    <dbReference type="NCBI Taxonomy" id="5949"/>
    <lineage>
        <taxon>Eukaryota</taxon>
        <taxon>Sar</taxon>
        <taxon>Alveolata</taxon>
        <taxon>Ciliophora</taxon>
        <taxon>Intramacronucleata</taxon>
        <taxon>Spirotrichea</taxon>
        <taxon>Stichotrichia</taxon>
        <taxon>Sporadotrichida</taxon>
        <taxon>Oxytrichidae</taxon>
        <taxon>Stylonychinae</taxon>
        <taxon>Stylonychia</taxon>
    </lineage>
</organism>
<dbReference type="EMBL" id="CCKQ01015263">
    <property type="protein sequence ID" value="CDW87083.1"/>
    <property type="molecule type" value="Genomic_DNA"/>
</dbReference>
<sequence length="895" mass="105782">MSVQNKRHLSKAIKPTQNIYNQQLSQSFIEPQTINSSYTNRLSSKTQNTRQQYFAIAENSKQSINYQFSNNYSQQNNHLSSVTEKRSRPQSSRPLLLGKQRQLRERDSKVSLMKNDYSPEIKSTNKSPANNESSFIYNAYGGKTIRNGRPLTAQNHRKVGSQQYYSKHQNQNSMSQLSFLGTPLKVTNKSRTRAQSAKKRPLTAVQSRGRKNFLNMSNDNTYNPVDNISIDVQMKLNEQKIRNKKTISEFTYCENNEINDTILKLQMIEKMKQEKDQPYKNIENINCKELIQKANRDIKNLNYQIQRIVATEENNHTVVQNKRSQDLEIIEQSLMYFKVPSKGFSSPVKIYVEIKETELTRGKKQDLKMYVSLNSKEPNDHDYQKYFNTFLKPNFFSSPNKEKFTHDFVYFSLFSITGCSINIQFIFAEENMKSKHKINIEEDGTFEEKRSFRLNRDIDDMSEDQDPYQQRDFMGKNVREVANWEDAVVEKQRRNIDQMEKIVQARQRQKDLELQNLKRKYFLLHKWEIIKVKRQQYEQIVTKMKKQRNFKKRWIKQMKIHMIAKHIFDVFAIKQKQVITELRQNYTVRRVGQLFRRYTSRIAIDRKHRAQKRIANVFSYTVSQTYDTVEQRATKIIRSLLQETSEIHHIKVQLRVFYNKMLYIQSKVRERILSFKYRCDVIKDLWDKEKAGIIKDCITKKTKKKTLLMKKLNLMHDDIKTAMIEAYLERCKLKYQLIFAEWRLHTKYPVEDQQLQKQRENMVYKIIKKKDRLFAVESLLFSGIDFDADVSANSPVKQNPIQAPVQNGQRKTIVDSKNSSKPAMNANPRSKSASVSQGKQIPKPLPQVQSKTNILEKVQFLLDEPPIFKFIPKKEILKKLITKATTIKHAKELKL</sequence>
<evidence type="ECO:0000313" key="3">
    <source>
        <dbReference type="Proteomes" id="UP000039865"/>
    </source>
</evidence>
<feature type="compositionally biased region" description="Polar residues" evidence="1">
    <location>
        <begin position="121"/>
        <end position="132"/>
    </location>
</feature>
<feature type="region of interest" description="Disordered" evidence="1">
    <location>
        <begin position="75"/>
        <end position="132"/>
    </location>
</feature>
<dbReference type="AlphaFoldDB" id="A0A078B1H1"/>
<evidence type="ECO:0000313" key="2">
    <source>
        <dbReference type="EMBL" id="CDW87083.1"/>
    </source>
</evidence>
<protein>
    <submittedName>
        <fullName evidence="2">Uncharacterized protein</fullName>
    </submittedName>
</protein>
<keyword evidence="3" id="KW-1185">Reference proteome</keyword>
<dbReference type="OMA" id="EVANWED"/>
<dbReference type="Proteomes" id="UP000039865">
    <property type="component" value="Unassembled WGS sequence"/>
</dbReference>
<gene>
    <name evidence="2" type="primary">Contig1499.g1638</name>
    <name evidence="2" type="ORF">STYLEM_16185</name>
</gene>
<evidence type="ECO:0000256" key="1">
    <source>
        <dbReference type="SAM" id="MobiDB-lite"/>
    </source>
</evidence>
<feature type="compositionally biased region" description="Polar residues" evidence="1">
    <location>
        <begin position="797"/>
        <end position="839"/>
    </location>
</feature>
<proteinExistence type="predicted"/>